<sequence length="454" mass="47389">MTHDGAGATGWIDRFFHVTRRGSTLSRELIAGLTTFGAMAYIMIVNPAILALAGLDRHDMIMTTIAASVVGSLLMALLANLPIALAPAMSSNLIFAQVVVVQMGIAPPVAFTMVFIGGLAFVALSLTQWRQKIVMGFPVSVRTGIHCAIGAFIAHIGMVSGGLAVKGAEGFAFGSLRDPAVLLAIGGLFLAGALRMLRVPAGMLLSIVAVTLAGCFVHHPDGHPVTSRPSAWLEWPHYPVHMLFPFDFHGFVTHFGLVLPVTLYFFLGDFFDATGTMMAVTRKAGLSVEDGQPLLGRAAFVADGTASVMGSILGTSTVSAYLESLVGAEAGGRTGLVGVTVAALFALSSVLWPVITAVPAVATAPVLILVGLGMLSDMGRVEQDDAGGVLVPLLMVLVTVMTGNFMVSLALGLLLYTVLAVVGRRWREMTPILLLLDGVFIFYLVLASGIGGGT</sequence>
<dbReference type="PANTHER" id="PTHR43337">
    <property type="entry name" value="XANTHINE/URACIL PERMEASE C887.17-RELATED"/>
    <property type="match status" value="1"/>
</dbReference>
<feature type="transmembrane region" description="Helical" evidence="7">
    <location>
        <begin position="105"/>
        <end position="124"/>
    </location>
</feature>
<dbReference type="AlphaFoldDB" id="A0A370G6H5"/>
<dbReference type="GO" id="GO:0005886">
    <property type="term" value="C:plasma membrane"/>
    <property type="evidence" value="ECO:0007669"/>
    <property type="project" value="TreeGrafter"/>
</dbReference>
<evidence type="ECO:0000313" key="11">
    <source>
        <dbReference type="Proteomes" id="UP000562982"/>
    </source>
</evidence>
<keyword evidence="5 7" id="KW-1133">Transmembrane helix</keyword>
<dbReference type="Pfam" id="PF00860">
    <property type="entry name" value="Xan_ur_permease"/>
    <property type="match status" value="1"/>
</dbReference>
<feature type="transmembrane region" description="Helical" evidence="7">
    <location>
        <begin position="393"/>
        <end position="419"/>
    </location>
</feature>
<evidence type="ECO:0000313" key="10">
    <source>
        <dbReference type="Proteomes" id="UP000254958"/>
    </source>
</evidence>
<keyword evidence="4 7" id="KW-0812">Transmembrane</keyword>
<dbReference type="EMBL" id="JABEQI010000003">
    <property type="protein sequence ID" value="MBB2186272.1"/>
    <property type="molecule type" value="Genomic_DNA"/>
</dbReference>
<evidence type="ECO:0000256" key="5">
    <source>
        <dbReference type="ARBA" id="ARBA00022989"/>
    </source>
</evidence>
<dbReference type="PANTHER" id="PTHR43337:SF1">
    <property type="entry name" value="XANTHINE_URACIL PERMEASE C887.17-RELATED"/>
    <property type="match status" value="1"/>
</dbReference>
<organism evidence="9 10">
    <name type="scientific">Gluconacetobacter liquefaciens</name>
    <name type="common">Acetobacter liquefaciens</name>
    <dbReference type="NCBI Taxonomy" id="89584"/>
    <lineage>
        <taxon>Bacteria</taxon>
        <taxon>Pseudomonadati</taxon>
        <taxon>Pseudomonadota</taxon>
        <taxon>Alphaproteobacteria</taxon>
        <taxon>Acetobacterales</taxon>
        <taxon>Acetobacteraceae</taxon>
        <taxon>Gluconacetobacter</taxon>
    </lineage>
</organism>
<feature type="transmembrane region" description="Helical" evidence="7">
    <location>
        <begin position="145"/>
        <end position="165"/>
    </location>
</feature>
<keyword evidence="6 7" id="KW-0472">Membrane</keyword>
<feature type="transmembrane region" description="Helical" evidence="7">
    <location>
        <begin position="65"/>
        <end position="85"/>
    </location>
</feature>
<gene>
    <name evidence="9" type="ORF">C7453_103271</name>
    <name evidence="8" type="ORF">HLH32_07715</name>
</gene>
<comment type="caution">
    <text evidence="9">The sequence shown here is derived from an EMBL/GenBank/DDBJ whole genome shotgun (WGS) entry which is preliminary data.</text>
</comment>
<dbReference type="Proteomes" id="UP000254958">
    <property type="component" value="Unassembled WGS sequence"/>
</dbReference>
<keyword evidence="3" id="KW-0813">Transport</keyword>
<feature type="transmembrane region" description="Helical" evidence="7">
    <location>
        <begin position="29"/>
        <end position="53"/>
    </location>
</feature>
<dbReference type="EMBL" id="QQAW01000003">
    <property type="protein sequence ID" value="RDI38810.1"/>
    <property type="molecule type" value="Genomic_DNA"/>
</dbReference>
<dbReference type="GO" id="GO:0012505">
    <property type="term" value="C:endomembrane system"/>
    <property type="evidence" value="ECO:0007669"/>
    <property type="project" value="UniProtKB-SubCell"/>
</dbReference>
<feature type="transmembrane region" description="Helical" evidence="7">
    <location>
        <begin position="201"/>
        <end position="219"/>
    </location>
</feature>
<reference evidence="9 10" key="1">
    <citation type="submission" date="2018-07" db="EMBL/GenBank/DDBJ databases">
        <title>Genomic Encyclopedia of Type Strains, Phase IV (KMG-IV): sequencing the most valuable type-strain genomes for metagenomic binning, comparative biology and taxonomic classification.</title>
        <authorList>
            <person name="Goeker M."/>
        </authorList>
    </citation>
    <scope>NUCLEOTIDE SEQUENCE [LARGE SCALE GENOMIC DNA]</scope>
    <source>
        <strain evidence="9 10">DSM 5603</strain>
    </source>
</reference>
<feature type="transmembrane region" description="Helical" evidence="7">
    <location>
        <begin position="431"/>
        <end position="451"/>
    </location>
</feature>
<dbReference type="InterPro" id="IPR045018">
    <property type="entry name" value="Azg-like"/>
</dbReference>
<feature type="transmembrane region" description="Helical" evidence="7">
    <location>
        <begin position="350"/>
        <end position="373"/>
    </location>
</feature>
<evidence type="ECO:0000256" key="2">
    <source>
        <dbReference type="ARBA" id="ARBA00005697"/>
    </source>
</evidence>
<feature type="transmembrane region" description="Helical" evidence="7">
    <location>
        <begin position="248"/>
        <end position="267"/>
    </location>
</feature>
<proteinExistence type="inferred from homology"/>
<accession>A0A370G6H5</accession>
<dbReference type="RefSeq" id="WP_114726937.1">
    <property type="nucleotide sequence ID" value="NZ_BJMI01000002.1"/>
</dbReference>
<feature type="transmembrane region" description="Helical" evidence="7">
    <location>
        <begin position="171"/>
        <end position="194"/>
    </location>
</feature>
<evidence type="ECO:0000256" key="4">
    <source>
        <dbReference type="ARBA" id="ARBA00022692"/>
    </source>
</evidence>
<protein>
    <submittedName>
        <fullName evidence="9">AGZA family xanthine/uracil permease-like MFS transporter</fullName>
    </submittedName>
    <submittedName>
        <fullName evidence="8">NCS2 family permease</fullName>
    </submittedName>
</protein>
<comment type="similarity">
    <text evidence="2">Belongs to the nucleobase:cation symporter-2 (NCS2) (TC 2.A.40) family. Azg-like subfamily.</text>
</comment>
<evidence type="ECO:0000313" key="8">
    <source>
        <dbReference type="EMBL" id="MBB2186272.1"/>
    </source>
</evidence>
<evidence type="ECO:0000313" key="9">
    <source>
        <dbReference type="EMBL" id="RDI38810.1"/>
    </source>
</evidence>
<dbReference type="Proteomes" id="UP000562982">
    <property type="component" value="Unassembled WGS sequence"/>
</dbReference>
<keyword evidence="10" id="KW-1185">Reference proteome</keyword>
<comment type="subcellular location">
    <subcellularLocation>
        <location evidence="1">Endomembrane system</location>
        <topology evidence="1">Multi-pass membrane protein</topology>
    </subcellularLocation>
</comment>
<evidence type="ECO:0000256" key="6">
    <source>
        <dbReference type="ARBA" id="ARBA00023136"/>
    </source>
</evidence>
<evidence type="ECO:0000256" key="3">
    <source>
        <dbReference type="ARBA" id="ARBA00022448"/>
    </source>
</evidence>
<evidence type="ECO:0000256" key="7">
    <source>
        <dbReference type="SAM" id="Phobius"/>
    </source>
</evidence>
<evidence type="ECO:0000256" key="1">
    <source>
        <dbReference type="ARBA" id="ARBA00004127"/>
    </source>
</evidence>
<name>A0A370G6H5_GLULI</name>
<dbReference type="GO" id="GO:0005345">
    <property type="term" value="F:purine nucleobase transmembrane transporter activity"/>
    <property type="evidence" value="ECO:0007669"/>
    <property type="project" value="TreeGrafter"/>
</dbReference>
<dbReference type="OrthoDB" id="9808458at2"/>
<reference evidence="8 11" key="2">
    <citation type="submission" date="2020-04" db="EMBL/GenBank/DDBJ databases">
        <title>Description of novel Gluconacetobacter.</title>
        <authorList>
            <person name="Sombolestani A."/>
        </authorList>
    </citation>
    <scope>NUCLEOTIDE SEQUENCE [LARGE SCALE GENOMIC DNA]</scope>
    <source>
        <strain evidence="8 11">LMG 1382</strain>
    </source>
</reference>
<dbReference type="InterPro" id="IPR006043">
    <property type="entry name" value="NCS2"/>
</dbReference>